<keyword evidence="3" id="KW-1185">Reference proteome</keyword>
<dbReference type="PANTHER" id="PTHR12879:SF8">
    <property type="entry name" value="SPHINGOLIPID DELTA(4)-DESATURASE DES1"/>
    <property type="match status" value="1"/>
</dbReference>
<dbReference type="PANTHER" id="PTHR12879">
    <property type="entry name" value="SPHINGOLIPID DELTA 4 DESATURASE/C-4 HYDROXYLASE PROTEIN DES2"/>
    <property type="match status" value="1"/>
</dbReference>
<dbReference type="Proteomes" id="UP001530377">
    <property type="component" value="Unassembled WGS sequence"/>
</dbReference>
<dbReference type="EMBL" id="JALLPB020000037">
    <property type="protein sequence ID" value="KAL3823440.1"/>
    <property type="molecule type" value="Genomic_DNA"/>
</dbReference>
<accession>A0ABD3SG38</accession>
<feature type="domain" description="Fatty acid desaturase" evidence="1">
    <location>
        <begin position="169"/>
        <end position="456"/>
    </location>
</feature>
<proteinExistence type="predicted"/>
<dbReference type="InterPro" id="IPR005804">
    <property type="entry name" value="FA_desaturase_dom"/>
</dbReference>
<evidence type="ECO:0000313" key="2">
    <source>
        <dbReference type="EMBL" id="KAL3823440.1"/>
    </source>
</evidence>
<name>A0ABD3SG38_9STRA</name>
<reference evidence="2 3" key="1">
    <citation type="submission" date="2024-10" db="EMBL/GenBank/DDBJ databases">
        <title>Updated reference genomes for cyclostephanoid diatoms.</title>
        <authorList>
            <person name="Roberts W.R."/>
            <person name="Alverson A.J."/>
        </authorList>
    </citation>
    <scope>NUCLEOTIDE SEQUENCE [LARGE SCALE GENOMIC DNA]</scope>
    <source>
        <strain evidence="2 3">AJA228-03</strain>
    </source>
</reference>
<evidence type="ECO:0000313" key="3">
    <source>
        <dbReference type="Proteomes" id="UP001530377"/>
    </source>
</evidence>
<organism evidence="2 3">
    <name type="scientific">Cyclostephanos tholiformis</name>
    <dbReference type="NCBI Taxonomy" id="382380"/>
    <lineage>
        <taxon>Eukaryota</taxon>
        <taxon>Sar</taxon>
        <taxon>Stramenopiles</taxon>
        <taxon>Ochrophyta</taxon>
        <taxon>Bacillariophyta</taxon>
        <taxon>Coscinodiscophyceae</taxon>
        <taxon>Thalassiosirophycidae</taxon>
        <taxon>Stephanodiscales</taxon>
        <taxon>Stephanodiscaceae</taxon>
        <taxon>Cyclostephanos</taxon>
    </lineage>
</organism>
<protein>
    <recommendedName>
        <fullName evidence="1">Fatty acid desaturase domain-containing protein</fullName>
    </recommendedName>
</protein>
<gene>
    <name evidence="2" type="ORF">ACHAXA_010200</name>
</gene>
<evidence type="ECO:0000259" key="1">
    <source>
        <dbReference type="Pfam" id="PF00487"/>
    </source>
</evidence>
<dbReference type="AlphaFoldDB" id="A0ABD3SG38"/>
<comment type="caution">
    <text evidence="2">The sequence shown here is derived from an EMBL/GenBank/DDBJ whole genome shotgun (WGS) entry which is preliminary data.</text>
</comment>
<sequence length="493" mass="55709">MTAAASIRRRTSAFSRSIPLAFALSSLYHLHSIPSTHCYNSYHPSLAKRGRPSRDVASWAQRSSSLSSTTSAARFVEEDAIPLLSSSSSSSSSRADQRIKSTTFSPAARWHRDRRRQMLQKYGDTILPLERDSSSHALALSLLFISNASLFALSVLSGRLHPIQVALLALFPGSIFSLWTLQILHDDLHGSLLNKERKDFFGIKRNDLQESLLFWGSMPSAFGYYLYLKYGHLTHHKSLGDARAASLGQLFESDQRDFEDGDVLFVAHRMKLKGDVGPTFKVGQKSFTLSISKMGFNSWKEGRPIRNAVAFSASFMYERFMLMINDLIVAITGKNYFFPNKPKQFHDECARYCRCAIVVRGLLWKLGGWKSILFLFLSETLWSIPPHPACAMFVTNHGSDTDYETGNCIPSSSTYAGRWYSLLTLGTNYHLEHHDFPTIPLHKLGMIRKVAPEFYRADTNDNVYRIMRKAFATPEFYACMDASVISKPWTTNK</sequence>
<dbReference type="Pfam" id="PF00487">
    <property type="entry name" value="FA_desaturase"/>
    <property type="match status" value="1"/>
</dbReference>